<organism evidence="2 3">
    <name type="scientific">Portunus trituberculatus</name>
    <name type="common">Swimming crab</name>
    <name type="synonym">Neptunus trituberculatus</name>
    <dbReference type="NCBI Taxonomy" id="210409"/>
    <lineage>
        <taxon>Eukaryota</taxon>
        <taxon>Metazoa</taxon>
        <taxon>Ecdysozoa</taxon>
        <taxon>Arthropoda</taxon>
        <taxon>Crustacea</taxon>
        <taxon>Multicrustacea</taxon>
        <taxon>Malacostraca</taxon>
        <taxon>Eumalacostraca</taxon>
        <taxon>Eucarida</taxon>
        <taxon>Decapoda</taxon>
        <taxon>Pleocyemata</taxon>
        <taxon>Brachyura</taxon>
        <taxon>Eubrachyura</taxon>
        <taxon>Portunoidea</taxon>
        <taxon>Portunidae</taxon>
        <taxon>Portuninae</taxon>
        <taxon>Portunus</taxon>
    </lineage>
</organism>
<keyword evidence="3" id="KW-1185">Reference proteome</keyword>
<proteinExistence type="predicted"/>
<feature type="region of interest" description="Disordered" evidence="1">
    <location>
        <begin position="1"/>
        <end position="37"/>
    </location>
</feature>
<gene>
    <name evidence="2" type="ORF">E2C01_059077</name>
</gene>
<evidence type="ECO:0000256" key="1">
    <source>
        <dbReference type="SAM" id="MobiDB-lite"/>
    </source>
</evidence>
<comment type="caution">
    <text evidence="2">The sequence shown here is derived from an EMBL/GenBank/DDBJ whole genome shotgun (WGS) entry which is preliminary data.</text>
</comment>
<evidence type="ECO:0000313" key="3">
    <source>
        <dbReference type="Proteomes" id="UP000324222"/>
    </source>
</evidence>
<dbReference type="EMBL" id="VSRR010022751">
    <property type="protein sequence ID" value="MPC64955.1"/>
    <property type="molecule type" value="Genomic_DNA"/>
</dbReference>
<dbReference type="Proteomes" id="UP000324222">
    <property type="component" value="Unassembled WGS sequence"/>
</dbReference>
<accession>A0A5B7H5V0</accession>
<sequence length="71" mass="8169">MHRPDTPTHPYSPFTPPHASALHIPPRTTPYLASPTKHTRQIHTQALLVESVMHFICNNFTYLARVERKLV</sequence>
<dbReference type="AlphaFoldDB" id="A0A5B7H5V0"/>
<reference evidence="2 3" key="1">
    <citation type="submission" date="2019-05" db="EMBL/GenBank/DDBJ databases">
        <title>Another draft genome of Portunus trituberculatus and its Hox gene families provides insights of decapod evolution.</title>
        <authorList>
            <person name="Jeong J.-H."/>
            <person name="Song I."/>
            <person name="Kim S."/>
            <person name="Choi T."/>
            <person name="Kim D."/>
            <person name="Ryu S."/>
            <person name="Kim W."/>
        </authorList>
    </citation>
    <scope>NUCLEOTIDE SEQUENCE [LARGE SCALE GENOMIC DNA]</scope>
    <source>
        <tissue evidence="2">Muscle</tissue>
    </source>
</reference>
<evidence type="ECO:0000313" key="2">
    <source>
        <dbReference type="EMBL" id="MPC64955.1"/>
    </source>
</evidence>
<name>A0A5B7H5V0_PORTR</name>
<protein>
    <submittedName>
        <fullName evidence="2">Uncharacterized protein</fullName>
    </submittedName>
</protein>